<accession>A0AAV2TD86</accession>
<reference evidence="2" key="1">
    <citation type="submission" date="2024-06" db="EMBL/GenBank/DDBJ databases">
        <authorList>
            <person name="Liu X."/>
            <person name="Lenzi L."/>
            <person name="Haldenby T S."/>
            <person name="Uol C."/>
        </authorList>
    </citation>
    <scope>NUCLEOTIDE SEQUENCE</scope>
</reference>
<evidence type="ECO:0000256" key="1">
    <source>
        <dbReference type="SAM" id="MobiDB-lite"/>
    </source>
</evidence>
<dbReference type="Proteomes" id="UP001497525">
    <property type="component" value="Unassembled WGS sequence"/>
</dbReference>
<proteinExistence type="predicted"/>
<comment type="caution">
    <text evidence="2">The sequence shown here is derived from an EMBL/GenBank/DDBJ whole genome shotgun (WGS) entry which is preliminary data.</text>
</comment>
<feature type="compositionally biased region" description="Polar residues" evidence="1">
    <location>
        <begin position="373"/>
        <end position="382"/>
    </location>
</feature>
<gene>
    <name evidence="2" type="ORF">CDAUBV1_LOCUS9482</name>
</gene>
<evidence type="ECO:0000313" key="3">
    <source>
        <dbReference type="Proteomes" id="UP001497525"/>
    </source>
</evidence>
<sequence length="402" mass="46729">MPSVHGREPDAFSECVSDHCEASLTAKFGTDLTGLEWEAVERRRRLTERLTYENEAFQGYIQDHVFPTAVPETSCTGAVCNHRRTMKAAFAGRLSSDHPESRQELDIETKCNVIRTQSLLLEKDMKKYMEKCEQILAEFRAKLEGYNIRFSEIFKLKEDFACSIICGGCPVNACTVEAECLLRYQENYTRGRDALISKYKLQNPLLRNRLRRMERQTRQIEMTDKQSKMELDAIRHENESCMDQLRTVSKEIMQTKALGLTISMTAQYEWEKLKVALQENTRTIHETWRKKSVVKSIQEQLEKHSSNDVAEAFVNRRLLRKVKYFRAPSVWNFIDAILEGVAIDKEFKIAERRRYISQIIHNKNKRLLLKFQSRSEQPSSSGERGATSGYEGFLENGKRRRG</sequence>
<name>A0AAV2TD86_CALDB</name>
<feature type="region of interest" description="Disordered" evidence="1">
    <location>
        <begin position="373"/>
        <end position="402"/>
    </location>
</feature>
<evidence type="ECO:0000313" key="2">
    <source>
        <dbReference type="EMBL" id="CAL5135323.1"/>
    </source>
</evidence>
<organism evidence="2 3">
    <name type="scientific">Calicophoron daubneyi</name>
    <name type="common">Rumen fluke</name>
    <name type="synonym">Paramphistomum daubneyi</name>
    <dbReference type="NCBI Taxonomy" id="300641"/>
    <lineage>
        <taxon>Eukaryota</taxon>
        <taxon>Metazoa</taxon>
        <taxon>Spiralia</taxon>
        <taxon>Lophotrochozoa</taxon>
        <taxon>Platyhelminthes</taxon>
        <taxon>Trematoda</taxon>
        <taxon>Digenea</taxon>
        <taxon>Plagiorchiida</taxon>
        <taxon>Pronocephalata</taxon>
        <taxon>Paramphistomoidea</taxon>
        <taxon>Paramphistomidae</taxon>
        <taxon>Calicophoron</taxon>
    </lineage>
</organism>
<dbReference type="AlphaFoldDB" id="A0AAV2TD86"/>
<dbReference type="EMBL" id="CAXLJL010000256">
    <property type="protein sequence ID" value="CAL5135323.1"/>
    <property type="molecule type" value="Genomic_DNA"/>
</dbReference>
<evidence type="ECO:0008006" key="4">
    <source>
        <dbReference type="Google" id="ProtNLM"/>
    </source>
</evidence>
<protein>
    <recommendedName>
        <fullName evidence="4">Coiled-coil domain-containing protein 113</fullName>
    </recommendedName>
</protein>